<dbReference type="EMBL" id="AHJG01000263">
    <property type="protein sequence ID" value="EPA04755.1"/>
    <property type="molecule type" value="Genomic_DNA"/>
</dbReference>
<evidence type="ECO:0000313" key="2">
    <source>
        <dbReference type="Proteomes" id="UP000014065"/>
    </source>
</evidence>
<sequence length="39" mass="4614">MNISNHNFKKIKKISSKFDGVIVNWLEDTNRSSKFFIVK</sequence>
<dbReference type="Proteomes" id="UP000014065">
    <property type="component" value="Unassembled WGS sequence"/>
</dbReference>
<reference evidence="1 2" key="1">
    <citation type="journal article" date="2012" name="J. Bacteriol.">
        <title>Genome Sequence of "Candidatus Nitrosoarchaeum limnia" BG20, a Low-Salinity Ammonia-Oxidizing Archaeon from the San Francisco Bay Estuary.</title>
        <authorList>
            <person name="Mosier A.C."/>
            <person name="Allen E.E."/>
            <person name="Kim M."/>
            <person name="Ferriera S."/>
            <person name="Francis C.A."/>
        </authorList>
    </citation>
    <scope>NUCLEOTIDE SEQUENCE [LARGE SCALE GENOMIC DNA]</scope>
    <source>
        <strain evidence="1 2">BG20</strain>
    </source>
</reference>
<comment type="caution">
    <text evidence="1">The sequence shown here is derived from an EMBL/GenBank/DDBJ whole genome shotgun (WGS) entry which is preliminary data.</text>
</comment>
<keyword evidence="2" id="KW-1185">Reference proteome</keyword>
<organism evidence="1 2">
    <name type="scientific">Candidatus Nitrosarchaeum limnium BG20</name>
    <dbReference type="NCBI Taxonomy" id="859192"/>
    <lineage>
        <taxon>Archaea</taxon>
        <taxon>Nitrososphaerota</taxon>
        <taxon>Nitrososphaeria</taxon>
        <taxon>Nitrosopumilales</taxon>
        <taxon>Nitrosopumilaceae</taxon>
        <taxon>Nitrosarchaeum</taxon>
    </lineage>
</organism>
<protein>
    <submittedName>
        <fullName evidence="1">Uncharacterized protein</fullName>
    </submittedName>
</protein>
<accession>S2E068</accession>
<gene>
    <name evidence="1" type="ORF">BG20_I2195</name>
</gene>
<proteinExistence type="predicted"/>
<evidence type="ECO:0000313" key="1">
    <source>
        <dbReference type="EMBL" id="EPA04755.1"/>
    </source>
</evidence>
<dbReference type="AlphaFoldDB" id="S2E068"/>
<name>S2E068_9ARCH</name>